<dbReference type="FunFam" id="1.10.10.10:FF:000322">
    <property type="entry name" value="Probable disease resistance protein At1g63360"/>
    <property type="match status" value="1"/>
</dbReference>
<dbReference type="InterPro" id="IPR044974">
    <property type="entry name" value="Disease_R_plants"/>
</dbReference>
<evidence type="ECO:0000259" key="8">
    <source>
        <dbReference type="Pfam" id="PF00931"/>
    </source>
</evidence>
<proteinExistence type="inferred from homology"/>
<keyword evidence="5" id="KW-0611">Plant defense</keyword>
<keyword evidence="3" id="KW-0677">Repeat</keyword>
<feature type="domain" description="NB-ARC" evidence="8">
    <location>
        <begin position="173"/>
        <end position="346"/>
    </location>
</feature>
<dbReference type="Proteomes" id="UP000729402">
    <property type="component" value="Unassembled WGS sequence"/>
</dbReference>
<evidence type="ECO:0000256" key="5">
    <source>
        <dbReference type="ARBA" id="ARBA00022821"/>
    </source>
</evidence>
<dbReference type="EMBL" id="JAAALK010000081">
    <property type="protein sequence ID" value="KAG8090630.1"/>
    <property type="molecule type" value="Genomic_DNA"/>
</dbReference>
<evidence type="ECO:0000259" key="9">
    <source>
        <dbReference type="Pfam" id="PF18052"/>
    </source>
</evidence>
<dbReference type="InterPro" id="IPR002182">
    <property type="entry name" value="NB-ARC"/>
</dbReference>
<reference evidence="12" key="2">
    <citation type="submission" date="2021-02" db="EMBL/GenBank/DDBJ databases">
        <authorList>
            <person name="Kimball J.A."/>
            <person name="Haas M.W."/>
            <person name="Macchietto M."/>
            <person name="Kono T."/>
            <person name="Duquette J."/>
            <person name="Shao M."/>
        </authorList>
    </citation>
    <scope>NUCLEOTIDE SEQUENCE</scope>
    <source>
        <tissue evidence="12">Fresh leaf tissue</tissue>
    </source>
</reference>
<dbReference type="Pfam" id="PF23598">
    <property type="entry name" value="LRR_14"/>
    <property type="match status" value="1"/>
</dbReference>
<dbReference type="GO" id="GO:0002758">
    <property type="term" value="P:innate immune response-activating signaling pathway"/>
    <property type="evidence" value="ECO:0007669"/>
    <property type="project" value="UniProtKB-ARBA"/>
</dbReference>
<evidence type="ECO:0000313" key="12">
    <source>
        <dbReference type="EMBL" id="KAG8090630.1"/>
    </source>
</evidence>
<evidence type="ECO:0000256" key="4">
    <source>
        <dbReference type="ARBA" id="ARBA00022741"/>
    </source>
</evidence>
<sequence>MEFATGALGTLLPKLCDLLKEEYDLQKSVKQGIMFLKDELESMQAALEKISNVPLDQLDKQTKIWARDVRELSYNIEDDIDTFMLRVDGLEATKKNSFGRLIDKCHTSLSKVKIRRNMANDIKDVKNQLKEVMERRDRYKIDNVISKISTSVDPRILTLYEKATKLIGIDKASDDLIKMLSMGDEASKKLKIVSIVGFGGLGKTTLAKVVFDMLKAQFGCSAFVPVGQKPDIKKVLKDILIELDKHKYMGLDASTLSERHLIDELQEYLKNGRYLIVVDDVWETSKFWGYIKCSLVDSNCGSRVITTTRISQVANEVTEEERDVYNMAPLSQDNSKMLFYNRIFDTDYKGPPENQSDEATENILKKCGGVPLAIITMASLLVDKPMEDWYKVYNIIGFGPEDQNEAVENTRKILSFSYYDLPSYLKTCLLYLSIYPEDCEIEKESLIWKWIAEGFVHEEQGKGLFEVGERYFVELINKSMIQPVEDISNVYGCRVHDMVLDLIRMLATEENFIKILDRGHEEWDSSSKSTIIRRIALHDINQDENDNMAADMTHLRSFIATNCDICMMPSLASFQVLRVLALEKCQEREGLLDLNHIGKLRQLRYLRLKHTHVTKLPKEIGHLVNLQVLEVENTGLEALPTTIGELSKLMSLSIIGSGRFNIPDTFPKFIVEVGKLTALRKLTIFLDIEIDEGSMKALVRSVSGLRRIEIVHICLDGPATSCWEGWEPPRQLCEFTIEVMMLPQLPSWVKSICVPHLSFLCIEVLAVEGQDLDMLARLPALRCLRLKLSIEGRYWWTIDGGGLFPNLKFCDLRNIALTFRQGAMPMLTTLYMELPASMYGAATVIGLGNLPLLNRVYLVWLRCEGATSRQVEEAEELWRREIDAHPNRPSNDISRFGELQRKSRTILNRSTNLEPILFPRLFMHAGTAPPLAAEETSIMLDILHIENVFSSMQPTFDISSLSFPCSRKSDFVNLKAFGKWQCNIRHTNWQCNSEQAPMFNCSSKTKVMMVPTS</sequence>
<dbReference type="FunFam" id="3.40.50.300:FF:001091">
    <property type="entry name" value="Probable disease resistance protein At1g61300"/>
    <property type="match status" value="1"/>
</dbReference>
<keyword evidence="6 7" id="KW-0175">Coiled coil</keyword>
<reference evidence="12" key="1">
    <citation type="journal article" date="2021" name="bioRxiv">
        <title>Whole Genome Assembly and Annotation of Northern Wild Rice, Zizania palustris L., Supports a Whole Genome Duplication in the Zizania Genus.</title>
        <authorList>
            <person name="Haas M."/>
            <person name="Kono T."/>
            <person name="Macchietto M."/>
            <person name="Millas R."/>
            <person name="McGilp L."/>
            <person name="Shao M."/>
            <person name="Duquette J."/>
            <person name="Hirsch C.N."/>
            <person name="Kimball J."/>
        </authorList>
    </citation>
    <scope>NUCLEOTIDE SEQUENCE</scope>
    <source>
        <tissue evidence="12">Fresh leaf tissue</tissue>
    </source>
</reference>
<evidence type="ECO:0000259" key="11">
    <source>
        <dbReference type="Pfam" id="PF23598"/>
    </source>
</evidence>
<dbReference type="CDD" id="cd14798">
    <property type="entry name" value="RX-CC_like"/>
    <property type="match status" value="1"/>
</dbReference>
<dbReference type="Pfam" id="PF00931">
    <property type="entry name" value="NB-ARC"/>
    <property type="match status" value="1"/>
</dbReference>
<dbReference type="PANTHER" id="PTHR23155">
    <property type="entry name" value="DISEASE RESISTANCE PROTEIN RP"/>
    <property type="match status" value="1"/>
</dbReference>
<evidence type="ECO:0000256" key="6">
    <source>
        <dbReference type="ARBA" id="ARBA00023054"/>
    </source>
</evidence>
<feature type="domain" description="Disease resistance N-terminal" evidence="9">
    <location>
        <begin position="7"/>
        <end position="97"/>
    </location>
</feature>
<dbReference type="Pfam" id="PF18052">
    <property type="entry name" value="Rx_N"/>
    <property type="match status" value="1"/>
</dbReference>
<dbReference type="AlphaFoldDB" id="A0A8J5WGB9"/>
<evidence type="ECO:0000256" key="3">
    <source>
        <dbReference type="ARBA" id="ARBA00022737"/>
    </source>
</evidence>
<dbReference type="PANTHER" id="PTHR23155:SF1116">
    <property type="entry name" value="OS12G0273300 PROTEIN"/>
    <property type="match status" value="1"/>
</dbReference>
<dbReference type="GO" id="GO:0043531">
    <property type="term" value="F:ADP binding"/>
    <property type="evidence" value="ECO:0007669"/>
    <property type="project" value="InterPro"/>
</dbReference>
<organism evidence="12 13">
    <name type="scientific">Zizania palustris</name>
    <name type="common">Northern wild rice</name>
    <dbReference type="NCBI Taxonomy" id="103762"/>
    <lineage>
        <taxon>Eukaryota</taxon>
        <taxon>Viridiplantae</taxon>
        <taxon>Streptophyta</taxon>
        <taxon>Embryophyta</taxon>
        <taxon>Tracheophyta</taxon>
        <taxon>Spermatophyta</taxon>
        <taxon>Magnoliopsida</taxon>
        <taxon>Liliopsida</taxon>
        <taxon>Poales</taxon>
        <taxon>Poaceae</taxon>
        <taxon>BOP clade</taxon>
        <taxon>Oryzoideae</taxon>
        <taxon>Oryzeae</taxon>
        <taxon>Zizaniinae</taxon>
        <taxon>Zizania</taxon>
    </lineage>
</organism>
<feature type="coiled-coil region" evidence="7">
    <location>
        <begin position="115"/>
        <end position="142"/>
    </location>
</feature>
<evidence type="ECO:0000256" key="7">
    <source>
        <dbReference type="SAM" id="Coils"/>
    </source>
</evidence>
<dbReference type="OrthoDB" id="7451790at2759"/>
<name>A0A8J5WGB9_ZIZPA</name>
<dbReference type="InterPro" id="IPR058922">
    <property type="entry name" value="WHD_DRP"/>
</dbReference>
<keyword evidence="4" id="KW-0547">Nucleotide-binding</keyword>
<feature type="domain" description="Disease resistance protein winged helix" evidence="10">
    <location>
        <begin position="434"/>
        <end position="503"/>
    </location>
</feature>
<dbReference type="InterPro" id="IPR041118">
    <property type="entry name" value="Rx_N"/>
</dbReference>
<keyword evidence="13" id="KW-1185">Reference proteome</keyword>
<evidence type="ECO:0000256" key="1">
    <source>
        <dbReference type="ARBA" id="ARBA00008894"/>
    </source>
</evidence>
<evidence type="ECO:0000256" key="2">
    <source>
        <dbReference type="ARBA" id="ARBA00022614"/>
    </source>
</evidence>
<keyword evidence="2" id="KW-0433">Leucine-rich repeat</keyword>
<dbReference type="Pfam" id="PF23559">
    <property type="entry name" value="WHD_DRP"/>
    <property type="match status" value="1"/>
</dbReference>
<evidence type="ECO:0000259" key="10">
    <source>
        <dbReference type="Pfam" id="PF23559"/>
    </source>
</evidence>
<dbReference type="InterPro" id="IPR055414">
    <property type="entry name" value="LRR_R13L4/SHOC2-like"/>
</dbReference>
<accession>A0A8J5WGB9</accession>
<protein>
    <submittedName>
        <fullName evidence="12">Uncharacterized protein</fullName>
    </submittedName>
</protein>
<evidence type="ECO:0000313" key="13">
    <source>
        <dbReference type="Proteomes" id="UP000729402"/>
    </source>
</evidence>
<feature type="domain" description="Disease resistance R13L4/SHOC-2-like LRR" evidence="11">
    <location>
        <begin position="554"/>
        <end position="890"/>
    </location>
</feature>
<comment type="caution">
    <text evidence="12">The sequence shown here is derived from an EMBL/GenBank/DDBJ whole genome shotgun (WGS) entry which is preliminary data.</text>
</comment>
<comment type="similarity">
    <text evidence="1">Belongs to the disease resistance NB-LRR family.</text>
</comment>
<dbReference type="GO" id="GO:0042742">
    <property type="term" value="P:defense response to bacterium"/>
    <property type="evidence" value="ECO:0007669"/>
    <property type="project" value="UniProtKB-ARBA"/>
</dbReference>
<gene>
    <name evidence="12" type="ORF">GUJ93_ZPchr0011g27775</name>
</gene>
<dbReference type="GO" id="GO:0009626">
    <property type="term" value="P:plant-type hypersensitive response"/>
    <property type="evidence" value="ECO:0007669"/>
    <property type="project" value="UniProtKB-ARBA"/>
</dbReference>
<dbReference type="InterPro" id="IPR038005">
    <property type="entry name" value="RX-like_CC"/>
</dbReference>